<dbReference type="Pfam" id="PF00561">
    <property type="entry name" value="Abhydrolase_1"/>
    <property type="match status" value="1"/>
</dbReference>
<keyword evidence="3" id="KW-1185">Reference proteome</keyword>
<comment type="caution">
    <text evidence="2">The sequence shown here is derived from an EMBL/GenBank/DDBJ whole genome shotgun (WGS) entry which is preliminary data.</text>
</comment>
<name>A0A937DEN6_9BACT</name>
<proteinExistence type="predicted"/>
<accession>A0A937DEN6</accession>
<evidence type="ECO:0000313" key="3">
    <source>
        <dbReference type="Proteomes" id="UP000642920"/>
    </source>
</evidence>
<dbReference type="PANTHER" id="PTHR43433:SF5">
    <property type="entry name" value="AB HYDROLASE-1 DOMAIN-CONTAINING PROTEIN"/>
    <property type="match status" value="1"/>
</dbReference>
<dbReference type="EMBL" id="JAERQG010000002">
    <property type="protein sequence ID" value="MBL0765392.1"/>
    <property type="molecule type" value="Genomic_DNA"/>
</dbReference>
<keyword evidence="2" id="KW-0378">Hydrolase</keyword>
<organism evidence="2 3">
    <name type="scientific">Marivirga atlantica</name>
    <dbReference type="NCBI Taxonomy" id="1548457"/>
    <lineage>
        <taxon>Bacteria</taxon>
        <taxon>Pseudomonadati</taxon>
        <taxon>Bacteroidota</taxon>
        <taxon>Cytophagia</taxon>
        <taxon>Cytophagales</taxon>
        <taxon>Marivirgaceae</taxon>
        <taxon>Marivirga</taxon>
    </lineage>
</organism>
<gene>
    <name evidence="2" type="ORF">JKP34_09035</name>
</gene>
<dbReference type="SUPFAM" id="SSF53474">
    <property type="entry name" value="alpha/beta-Hydrolases"/>
    <property type="match status" value="1"/>
</dbReference>
<reference evidence="2" key="1">
    <citation type="submission" date="2021-01" db="EMBL/GenBank/DDBJ databases">
        <title>Marivirga sp. nov., isolated from intertidal surface sediments.</title>
        <authorList>
            <person name="Zhang M."/>
        </authorList>
    </citation>
    <scope>NUCLEOTIDE SEQUENCE</scope>
    <source>
        <strain evidence="2">SM1354</strain>
    </source>
</reference>
<dbReference type="InterPro" id="IPR050471">
    <property type="entry name" value="AB_hydrolase"/>
</dbReference>
<dbReference type="GO" id="GO:0004806">
    <property type="term" value="F:triacylglycerol lipase activity"/>
    <property type="evidence" value="ECO:0007669"/>
    <property type="project" value="TreeGrafter"/>
</dbReference>
<feature type="domain" description="AB hydrolase-1" evidence="1">
    <location>
        <begin position="52"/>
        <end position="181"/>
    </location>
</feature>
<evidence type="ECO:0000259" key="1">
    <source>
        <dbReference type="Pfam" id="PF00561"/>
    </source>
</evidence>
<protein>
    <submittedName>
        <fullName evidence="2">Alpha/beta hydrolase</fullName>
    </submittedName>
</protein>
<dbReference type="RefSeq" id="WP_201919957.1">
    <property type="nucleotide sequence ID" value="NZ_JAERQG010000002.1"/>
</dbReference>
<dbReference type="InterPro" id="IPR000073">
    <property type="entry name" value="AB_hydrolase_1"/>
</dbReference>
<dbReference type="Gene3D" id="3.40.50.1820">
    <property type="entry name" value="alpha/beta hydrolase"/>
    <property type="match status" value="1"/>
</dbReference>
<dbReference type="InterPro" id="IPR029058">
    <property type="entry name" value="AB_hydrolase_fold"/>
</dbReference>
<dbReference type="AlphaFoldDB" id="A0A937DEN6"/>
<dbReference type="PANTHER" id="PTHR43433">
    <property type="entry name" value="HYDROLASE, ALPHA/BETA FOLD FAMILY PROTEIN"/>
    <property type="match status" value="1"/>
</dbReference>
<dbReference type="Proteomes" id="UP000642920">
    <property type="component" value="Unassembled WGS sequence"/>
</dbReference>
<sequence length="276" mass="31397">MKKQVSFLVISFLAVVAYSQEPIEIMGAKGNSYFLERDWGKLYYEIYGEGDPLLILHGNGGSSKGKHHLIPKLLDQYQVITVDSRCHGNSSCSDEDLDYFEMADDVYALMQALGHDNYTIWGHSDGGILGLILGYKNTDNIERMLISGANTRVSGLKPELLEMMKNYAQFPDPMMRKHFELMVNQKEIPMDSIKRIDIPVMLMVGDRDAVLLQHTMEIFESLPNSSLCILPSSSHFFSYEKADQIVYWLKEFKKPFANPSTIEIAKKILNNILKDN</sequence>
<dbReference type="GO" id="GO:0046503">
    <property type="term" value="P:glycerolipid catabolic process"/>
    <property type="evidence" value="ECO:0007669"/>
    <property type="project" value="TreeGrafter"/>
</dbReference>
<evidence type="ECO:0000313" key="2">
    <source>
        <dbReference type="EMBL" id="MBL0765392.1"/>
    </source>
</evidence>